<dbReference type="Proteomes" id="UP001239111">
    <property type="component" value="Chromosome 1"/>
</dbReference>
<comment type="caution">
    <text evidence="1">The sequence shown here is derived from an EMBL/GenBank/DDBJ whole genome shotgun (WGS) entry which is preliminary data.</text>
</comment>
<evidence type="ECO:0000313" key="2">
    <source>
        <dbReference type="Proteomes" id="UP001239111"/>
    </source>
</evidence>
<reference evidence="1" key="1">
    <citation type="submission" date="2023-04" db="EMBL/GenBank/DDBJ databases">
        <title>A chromosome-level genome assembly of the parasitoid wasp Eretmocerus hayati.</title>
        <authorList>
            <person name="Zhong Y."/>
            <person name="Liu S."/>
            <person name="Liu Y."/>
        </authorList>
    </citation>
    <scope>NUCLEOTIDE SEQUENCE</scope>
    <source>
        <strain evidence="1">ZJU_SS_LIU_2023</strain>
    </source>
</reference>
<evidence type="ECO:0000313" key="1">
    <source>
        <dbReference type="EMBL" id="KAJ8687390.1"/>
    </source>
</evidence>
<dbReference type="EMBL" id="CM056741">
    <property type="protein sequence ID" value="KAJ8687390.1"/>
    <property type="molecule type" value="Genomic_DNA"/>
</dbReference>
<accession>A0ACC2Q007</accession>
<protein>
    <submittedName>
        <fullName evidence="1">Uncharacterized protein</fullName>
    </submittedName>
</protein>
<name>A0ACC2Q007_9HYME</name>
<proteinExistence type="predicted"/>
<organism evidence="1 2">
    <name type="scientific">Eretmocerus hayati</name>
    <dbReference type="NCBI Taxonomy" id="131215"/>
    <lineage>
        <taxon>Eukaryota</taxon>
        <taxon>Metazoa</taxon>
        <taxon>Ecdysozoa</taxon>
        <taxon>Arthropoda</taxon>
        <taxon>Hexapoda</taxon>
        <taxon>Insecta</taxon>
        <taxon>Pterygota</taxon>
        <taxon>Neoptera</taxon>
        <taxon>Endopterygota</taxon>
        <taxon>Hymenoptera</taxon>
        <taxon>Apocrita</taxon>
        <taxon>Proctotrupomorpha</taxon>
        <taxon>Chalcidoidea</taxon>
        <taxon>Aphelinidae</taxon>
        <taxon>Aphelininae</taxon>
        <taxon>Eretmocerus</taxon>
    </lineage>
</organism>
<sequence>MSTSDLRDLGATDMRRQFFQWTLKWFYEKSKDEILSKSDLPTLVCLLQAVGFKLQEFEKSDVSKKTEDLPAAGSIRISVECGTSKMMATLQMDEVACECPSGNDAKEGSFWSISGTGPLVNTDNVNRIEETGSNLLPQMSKETTTVVRDVVQKLCKLINNKNDEIQDLGSDMNILAFREINANPKDRIARSPLVRSRTEFFEKPEDLVKFTTNLLATKSNSSMSLNDSPSERITQRSTLLRRETFDLCKNDDGSCKLPKSSSNNENHLSKTQKSTLSRHGTYDKLDAETNILNCSLSNKSAAKIVLGRQETFDMNKDDNIDEPRKSIEPRSAIKSPNSELLTASFGQLSLQSEEEILTLGEYVVKAHQILESAISVMTSKLPRSFHSSQSSIPEEAQFLKPITPPPGTLPMGNSSFLRSPSTRPQLQHQPVRLTRAGSNLSTMSSSSGMSSASRSLTSRSASGASSGQRHTGIPSTATSRATKKTLNGNGAGSVGVSSQLRDRSSSFNSAQRPQIQRQQFLGVPGSTLGGASLQKPAVPLRRNSTTSLAAASLAKRNLATGSTAMSIPQNTIGSQRKSPVASKLLQSGTRTTELTRTASGVSRIKAPDVTSKLNTRNRVLIEPSKFGFAGAKK</sequence>
<gene>
    <name evidence="1" type="ORF">QAD02_023184</name>
</gene>
<keyword evidence="2" id="KW-1185">Reference proteome</keyword>